<keyword evidence="1" id="KW-0813">Transport</keyword>
<organism evidence="5">
    <name type="scientific">uncultured prokaryote</name>
    <dbReference type="NCBI Taxonomy" id="198431"/>
    <lineage>
        <taxon>unclassified sequences</taxon>
        <taxon>environmental samples</taxon>
    </lineage>
</organism>
<dbReference type="GO" id="GO:0005524">
    <property type="term" value="F:ATP binding"/>
    <property type="evidence" value="ECO:0007669"/>
    <property type="project" value="UniProtKB-KW"/>
</dbReference>
<evidence type="ECO:0000256" key="1">
    <source>
        <dbReference type="ARBA" id="ARBA00022448"/>
    </source>
</evidence>
<dbReference type="InterPro" id="IPR051120">
    <property type="entry name" value="ABC_AA/LPS_Transport"/>
</dbReference>
<gene>
    <name evidence="5" type="ORF">HGMM_F42G03C27</name>
</gene>
<dbReference type="CDD" id="cd03219">
    <property type="entry name" value="ABC_Mj1267_LivG_branched"/>
    <property type="match status" value="1"/>
</dbReference>
<reference evidence="5" key="2">
    <citation type="journal article" date="2012" name="PLoS ONE">
        <title>A Deeply Branching Thermophilic Bacterium with an Ancient Acetyl-CoA Pathway Dominates a Subsurface Ecosystem.</title>
        <authorList>
            <person name="Takami H."/>
            <person name="Noguchi H."/>
            <person name="Takaki Y."/>
            <person name="Uchiyama I."/>
            <person name="Toyoda A."/>
            <person name="Nishi S."/>
            <person name="Chee G.-J."/>
            <person name="Arai W."/>
            <person name="Nunoura T."/>
            <person name="Itoh T."/>
            <person name="Hattori M."/>
            <person name="Takai K."/>
        </authorList>
    </citation>
    <scope>NUCLEOTIDE SEQUENCE</scope>
</reference>
<keyword evidence="3 5" id="KW-0067">ATP-binding</keyword>
<evidence type="ECO:0000313" key="5">
    <source>
        <dbReference type="EMBL" id="BAL56764.1"/>
    </source>
</evidence>
<dbReference type="PANTHER" id="PTHR45772:SF8">
    <property type="entry name" value="HIGH-AFFINITY BRANCHED-CHAIN AMINO ACID TRANSPORT ATP-BINDING PROTEIN"/>
    <property type="match status" value="1"/>
</dbReference>
<proteinExistence type="predicted"/>
<reference evidence="5" key="1">
    <citation type="journal article" date="2005" name="Environ. Microbiol.">
        <title>Genetic and functional properties of uncultivated thermophilic crenarchaeotes from a subsurface gold mine as revealed by analysis of genome fragments.</title>
        <authorList>
            <person name="Nunoura T."/>
            <person name="Hirayama H."/>
            <person name="Takami H."/>
            <person name="Oida H."/>
            <person name="Nishi S."/>
            <person name="Shimamura S."/>
            <person name="Suzuki Y."/>
            <person name="Inagaki F."/>
            <person name="Takai K."/>
            <person name="Nealson K.H."/>
            <person name="Horikoshi K."/>
        </authorList>
    </citation>
    <scope>NUCLEOTIDE SEQUENCE</scope>
</reference>
<evidence type="ECO:0000259" key="4">
    <source>
        <dbReference type="PROSITE" id="PS50893"/>
    </source>
</evidence>
<sequence>MAINNLSLSVDEGELRCIIGPNGAGKTTLFGLISGYLQPDKGHILFRGEVLNGLSVDQISRRGIGRKFQSPTVFGELTVLENLQVAIQGKSSLRHLIFTRNSRVSAMVEEILGLIELTEKRHLPAQALSHGEKQWLEIGMVLATRPRLLLLDEPTAGMTPAETHKTAQLIQRISQQMTTVVIEHDLKFIREIGQIVTVLHYGAILAHGPIDEIAQNQQVRQAYLGTKVL</sequence>
<evidence type="ECO:0000256" key="2">
    <source>
        <dbReference type="ARBA" id="ARBA00022741"/>
    </source>
</evidence>
<dbReference type="InterPro" id="IPR027417">
    <property type="entry name" value="P-loop_NTPase"/>
</dbReference>
<protein>
    <submittedName>
        <fullName evidence="5">Branched-chain amino acid transport system ATP-binding protein</fullName>
    </submittedName>
</protein>
<dbReference type="InterPro" id="IPR032823">
    <property type="entry name" value="BCA_ABC_TP_C"/>
</dbReference>
<dbReference type="Gene3D" id="3.40.50.300">
    <property type="entry name" value="P-loop containing nucleotide triphosphate hydrolases"/>
    <property type="match status" value="1"/>
</dbReference>
<dbReference type="SMART" id="SM00382">
    <property type="entry name" value="AAA"/>
    <property type="match status" value="1"/>
</dbReference>
<dbReference type="GO" id="GO:0005886">
    <property type="term" value="C:plasma membrane"/>
    <property type="evidence" value="ECO:0007669"/>
    <property type="project" value="TreeGrafter"/>
</dbReference>
<dbReference type="InterPro" id="IPR003593">
    <property type="entry name" value="AAA+_ATPase"/>
</dbReference>
<accession>H5SKS8</accession>
<dbReference type="PANTHER" id="PTHR45772">
    <property type="entry name" value="CONSERVED COMPONENT OF ABC TRANSPORTER FOR NATURAL AMINO ACIDS-RELATED"/>
    <property type="match status" value="1"/>
</dbReference>
<keyword evidence="2" id="KW-0547">Nucleotide-binding</keyword>
<dbReference type="Pfam" id="PF00005">
    <property type="entry name" value="ABC_tran"/>
    <property type="match status" value="1"/>
</dbReference>
<dbReference type="EMBL" id="AP011757">
    <property type="protein sequence ID" value="BAL56764.1"/>
    <property type="molecule type" value="Genomic_DNA"/>
</dbReference>
<dbReference type="Pfam" id="PF12399">
    <property type="entry name" value="BCA_ABC_TP_C"/>
    <property type="match status" value="1"/>
</dbReference>
<dbReference type="InterPro" id="IPR003439">
    <property type="entry name" value="ABC_transporter-like_ATP-bd"/>
</dbReference>
<feature type="domain" description="ABC transporter" evidence="4">
    <location>
        <begin position="1"/>
        <end position="226"/>
    </location>
</feature>
<dbReference type="SUPFAM" id="SSF52540">
    <property type="entry name" value="P-loop containing nucleoside triphosphate hydrolases"/>
    <property type="match status" value="1"/>
</dbReference>
<evidence type="ECO:0000256" key="3">
    <source>
        <dbReference type="ARBA" id="ARBA00022840"/>
    </source>
</evidence>
<dbReference type="GO" id="GO:0016887">
    <property type="term" value="F:ATP hydrolysis activity"/>
    <property type="evidence" value="ECO:0007669"/>
    <property type="project" value="InterPro"/>
</dbReference>
<dbReference type="AlphaFoldDB" id="H5SKS8"/>
<dbReference type="PROSITE" id="PS50893">
    <property type="entry name" value="ABC_TRANSPORTER_2"/>
    <property type="match status" value="1"/>
</dbReference>
<name>H5SKS8_9ZZZZ</name>